<organism evidence="1 2">
    <name type="scientific">Dulcicalothrix desertica PCC 7102</name>
    <dbReference type="NCBI Taxonomy" id="232991"/>
    <lineage>
        <taxon>Bacteria</taxon>
        <taxon>Bacillati</taxon>
        <taxon>Cyanobacteriota</taxon>
        <taxon>Cyanophyceae</taxon>
        <taxon>Nostocales</taxon>
        <taxon>Calotrichaceae</taxon>
        <taxon>Dulcicalothrix</taxon>
    </lineage>
</organism>
<gene>
    <name evidence="1" type="ORF">DSM106972_055590</name>
</gene>
<dbReference type="PANTHER" id="PTHR39337">
    <property type="entry name" value="BLR5642 PROTEIN"/>
    <property type="match status" value="1"/>
</dbReference>
<evidence type="ECO:0000313" key="2">
    <source>
        <dbReference type="Proteomes" id="UP000271624"/>
    </source>
</evidence>
<dbReference type="EMBL" id="RSCL01000014">
    <property type="protein sequence ID" value="RUT03251.1"/>
    <property type="molecule type" value="Genomic_DNA"/>
</dbReference>
<dbReference type="AlphaFoldDB" id="A0A433VAX2"/>
<protein>
    <recommendedName>
        <fullName evidence="3">DUF488 domain-containing protein</fullName>
    </recommendedName>
</protein>
<dbReference type="PANTHER" id="PTHR39337:SF1">
    <property type="entry name" value="BLR5642 PROTEIN"/>
    <property type="match status" value="1"/>
</dbReference>
<dbReference type="Proteomes" id="UP000271624">
    <property type="component" value="Unassembled WGS sequence"/>
</dbReference>
<proteinExistence type="predicted"/>
<name>A0A433VAX2_9CYAN</name>
<dbReference type="InterPro" id="IPR007438">
    <property type="entry name" value="DUF488"/>
</dbReference>
<comment type="caution">
    <text evidence="1">The sequence shown here is derived from an EMBL/GenBank/DDBJ whole genome shotgun (WGS) entry which is preliminary data.</text>
</comment>
<evidence type="ECO:0008006" key="3">
    <source>
        <dbReference type="Google" id="ProtNLM"/>
    </source>
</evidence>
<sequence length="81" mass="9097">MNNHKELFTIGHSNHSSEAFIQLLKQHEVTAIADVRSHPYSRQNPQFTQAALKATLLEVGIYYVFLGKELGAVCQVTLIVM</sequence>
<keyword evidence="2" id="KW-1185">Reference proteome</keyword>
<accession>A0A433VAX2</accession>
<reference evidence="1" key="2">
    <citation type="journal article" date="2019" name="Genome Biol. Evol.">
        <title>Day and night: Metabolic profiles and evolutionary relationships of six axenic non-marine cyanobacteria.</title>
        <authorList>
            <person name="Will S.E."/>
            <person name="Henke P."/>
            <person name="Boedeker C."/>
            <person name="Huang S."/>
            <person name="Brinkmann H."/>
            <person name="Rohde M."/>
            <person name="Jarek M."/>
            <person name="Friedl T."/>
            <person name="Seufert S."/>
            <person name="Schumacher M."/>
            <person name="Overmann J."/>
            <person name="Neumann-Schaal M."/>
            <person name="Petersen J."/>
        </authorList>
    </citation>
    <scope>NUCLEOTIDE SEQUENCE [LARGE SCALE GENOMIC DNA]</scope>
    <source>
        <strain evidence="1">PCC 7102</strain>
    </source>
</reference>
<reference evidence="1" key="1">
    <citation type="submission" date="2018-12" db="EMBL/GenBank/DDBJ databases">
        <authorList>
            <person name="Will S."/>
            <person name="Neumann-Schaal M."/>
            <person name="Henke P."/>
        </authorList>
    </citation>
    <scope>NUCLEOTIDE SEQUENCE</scope>
    <source>
        <strain evidence="1">PCC 7102</strain>
    </source>
</reference>
<dbReference type="Pfam" id="PF04343">
    <property type="entry name" value="DUF488"/>
    <property type="match status" value="1"/>
</dbReference>
<evidence type="ECO:0000313" key="1">
    <source>
        <dbReference type="EMBL" id="RUT03251.1"/>
    </source>
</evidence>